<evidence type="ECO:0000256" key="1">
    <source>
        <dbReference type="SAM" id="MobiDB-lite"/>
    </source>
</evidence>
<dbReference type="AlphaFoldDB" id="A0A9N7Z613"/>
<feature type="compositionally biased region" description="Polar residues" evidence="1">
    <location>
        <begin position="107"/>
        <end position="121"/>
    </location>
</feature>
<sequence length="127" mass="13762">MADGPDSEACQRRREDGGCCEDGAVRSSGFALLLFGTPPVYQMEDVGATLGLVFEAQAERNLAPRRNLTLDGRVIVFQPDGLAEHPPCSQDARSAETLFKQKDKTASYRSASARGAQQGSESWRVEV</sequence>
<comment type="caution">
    <text evidence="2">The sequence shown here is derived from an EMBL/GenBank/DDBJ whole genome shotgun (WGS) entry which is preliminary data.</text>
</comment>
<keyword evidence="3" id="KW-1185">Reference proteome</keyword>
<accession>A0A9N7Z613</accession>
<protein>
    <submittedName>
        <fullName evidence="2">Uncharacterized protein</fullName>
    </submittedName>
</protein>
<dbReference type="Proteomes" id="UP001153269">
    <property type="component" value="Unassembled WGS sequence"/>
</dbReference>
<dbReference type="EMBL" id="CADEAL010004313">
    <property type="protein sequence ID" value="CAB1456823.1"/>
    <property type="molecule type" value="Genomic_DNA"/>
</dbReference>
<reference evidence="2" key="1">
    <citation type="submission" date="2020-03" db="EMBL/GenBank/DDBJ databases">
        <authorList>
            <person name="Weist P."/>
        </authorList>
    </citation>
    <scope>NUCLEOTIDE SEQUENCE</scope>
</reference>
<gene>
    <name evidence="2" type="ORF">PLEPLA_LOCUS44618</name>
</gene>
<evidence type="ECO:0000313" key="3">
    <source>
        <dbReference type="Proteomes" id="UP001153269"/>
    </source>
</evidence>
<name>A0A9N7Z613_PLEPL</name>
<proteinExistence type="predicted"/>
<organism evidence="2 3">
    <name type="scientific">Pleuronectes platessa</name>
    <name type="common">European plaice</name>
    <dbReference type="NCBI Taxonomy" id="8262"/>
    <lineage>
        <taxon>Eukaryota</taxon>
        <taxon>Metazoa</taxon>
        <taxon>Chordata</taxon>
        <taxon>Craniata</taxon>
        <taxon>Vertebrata</taxon>
        <taxon>Euteleostomi</taxon>
        <taxon>Actinopterygii</taxon>
        <taxon>Neopterygii</taxon>
        <taxon>Teleostei</taxon>
        <taxon>Neoteleostei</taxon>
        <taxon>Acanthomorphata</taxon>
        <taxon>Carangaria</taxon>
        <taxon>Pleuronectiformes</taxon>
        <taxon>Pleuronectoidei</taxon>
        <taxon>Pleuronectidae</taxon>
        <taxon>Pleuronectes</taxon>
    </lineage>
</organism>
<feature type="region of interest" description="Disordered" evidence="1">
    <location>
        <begin position="106"/>
        <end position="127"/>
    </location>
</feature>
<evidence type="ECO:0000313" key="2">
    <source>
        <dbReference type="EMBL" id="CAB1456823.1"/>
    </source>
</evidence>